<reference evidence="3" key="1">
    <citation type="journal article" date="2008" name="J. Bacteriol.">
        <title>Genome sequence of the fish pathogen Renibacterium salmoninarum suggests reductive evolution away from an environmental Arthrobacter ancestor.</title>
        <authorList>
            <person name="Wiens G.D."/>
            <person name="Rockey D.D."/>
            <person name="Wu Z."/>
            <person name="Chang J."/>
            <person name="Levy R."/>
            <person name="Crane S."/>
            <person name="Chen D.S."/>
            <person name="Capri G.R."/>
            <person name="Burnett J.R."/>
            <person name="Sudheesh P.S."/>
            <person name="Schipma M.J."/>
            <person name="Burd H."/>
            <person name="Bhattacharyya A."/>
            <person name="Rhodes L.D."/>
            <person name="Kaul R."/>
            <person name="Strom M.S."/>
        </authorList>
    </citation>
    <scope>NUCLEOTIDE SEQUENCE [LARGE SCALE GENOMIC DNA]</scope>
    <source>
        <strain evidence="3">ATCC 33209 / DSM 20767 / JCM 11484 / NBRC 15589 / NCIMB 2235</strain>
    </source>
</reference>
<organism evidence="2 3">
    <name type="scientific">Renibacterium salmoninarum (strain ATCC 33209 / DSM 20767 / JCM 11484 / NBRC 15589 / NCIMB 2235)</name>
    <dbReference type="NCBI Taxonomy" id="288705"/>
    <lineage>
        <taxon>Bacteria</taxon>
        <taxon>Bacillati</taxon>
        <taxon>Actinomycetota</taxon>
        <taxon>Actinomycetes</taxon>
        <taxon>Micrococcales</taxon>
        <taxon>Micrococcaceae</taxon>
        <taxon>Renibacterium</taxon>
    </lineage>
</organism>
<protein>
    <submittedName>
        <fullName evidence="2">Transcriptional regulator, PadR family</fullName>
    </submittedName>
</protein>
<proteinExistence type="predicted"/>
<dbReference type="InterPro" id="IPR036390">
    <property type="entry name" value="WH_DNA-bd_sf"/>
</dbReference>
<evidence type="ECO:0000313" key="3">
    <source>
        <dbReference type="Proteomes" id="UP000002007"/>
    </source>
</evidence>
<dbReference type="AlphaFoldDB" id="A9WRW0"/>
<accession>A9WRW0</accession>
<dbReference type="InterPro" id="IPR005149">
    <property type="entry name" value="Tscrpt_reg_PadR_N"/>
</dbReference>
<dbReference type="KEGG" id="rsa:RSal33209_2667"/>
<dbReference type="Pfam" id="PF03551">
    <property type="entry name" value="PadR"/>
    <property type="match status" value="1"/>
</dbReference>
<dbReference type="PANTHER" id="PTHR33169:SF14">
    <property type="entry name" value="TRANSCRIPTIONAL REGULATOR RV3488"/>
    <property type="match status" value="1"/>
</dbReference>
<dbReference type="InterPro" id="IPR036388">
    <property type="entry name" value="WH-like_DNA-bd_sf"/>
</dbReference>
<dbReference type="STRING" id="288705.RSal33209_2667"/>
<dbReference type="RefSeq" id="WP_012246047.1">
    <property type="nucleotide sequence ID" value="NC_010168.1"/>
</dbReference>
<dbReference type="Proteomes" id="UP000002007">
    <property type="component" value="Chromosome"/>
</dbReference>
<dbReference type="SUPFAM" id="SSF46785">
    <property type="entry name" value="Winged helix' DNA-binding domain"/>
    <property type="match status" value="1"/>
</dbReference>
<name>A9WRW0_RENSM</name>
<evidence type="ECO:0000313" key="2">
    <source>
        <dbReference type="EMBL" id="ABY24392.1"/>
    </source>
</evidence>
<dbReference type="InterPro" id="IPR052509">
    <property type="entry name" value="Metal_resp_DNA-bind_regulator"/>
</dbReference>
<dbReference type="Gene3D" id="1.10.10.10">
    <property type="entry name" value="Winged helix-like DNA-binding domain superfamily/Winged helix DNA-binding domain"/>
    <property type="match status" value="1"/>
</dbReference>
<evidence type="ECO:0000259" key="1">
    <source>
        <dbReference type="Pfam" id="PF03551"/>
    </source>
</evidence>
<sequence length="117" mass="12959">MEEEVWPNDWLRGALSLCVMQTLSTGPTYGYAIAAALQSAGLGAVKGGTLYPLLARLEAADLLSNEWREGDGGPGRKYFSLTRAGFAELDRQRRLWNEFAHRTSELLNSKIIGKDRD</sequence>
<dbReference type="PANTHER" id="PTHR33169">
    <property type="entry name" value="PADR-FAMILY TRANSCRIPTIONAL REGULATOR"/>
    <property type="match status" value="1"/>
</dbReference>
<dbReference type="EMBL" id="CP000910">
    <property type="protein sequence ID" value="ABY24392.1"/>
    <property type="molecule type" value="Genomic_DNA"/>
</dbReference>
<dbReference type="eggNOG" id="COG1695">
    <property type="taxonomic scope" value="Bacteria"/>
</dbReference>
<gene>
    <name evidence="2" type="ordered locus">RSal33209_2667</name>
</gene>
<feature type="domain" description="Transcription regulator PadR N-terminal" evidence="1">
    <location>
        <begin position="19"/>
        <end position="90"/>
    </location>
</feature>
<dbReference type="HOGENOM" id="CLU_063440_3_1_11"/>
<keyword evidence="3" id="KW-1185">Reference proteome</keyword>